<comment type="caution">
    <text evidence="2">The sequence shown here is derived from an EMBL/GenBank/DDBJ whole genome shotgun (WGS) entry which is preliminary data.</text>
</comment>
<dbReference type="EMBL" id="JARAWP010000046">
    <property type="protein sequence ID" value="MDX3025385.1"/>
    <property type="molecule type" value="Genomic_DNA"/>
</dbReference>
<name>A0ABU4MB91_9ACTN</name>
<evidence type="ECO:0000313" key="3">
    <source>
        <dbReference type="Proteomes" id="UP001272987"/>
    </source>
</evidence>
<evidence type="ECO:0000256" key="1">
    <source>
        <dbReference type="SAM" id="MobiDB-lite"/>
    </source>
</evidence>
<proteinExistence type="predicted"/>
<accession>A0ABU4MB91</accession>
<reference evidence="2 3" key="1">
    <citation type="journal article" date="2023" name="Microb. Genom.">
        <title>Mesoterricola silvestris gen. nov., sp. nov., Mesoterricola sediminis sp. nov., Geothrix oryzae sp. nov., Geothrix edaphica sp. nov., Geothrix rubra sp. nov., and Geothrix limicola sp. nov., six novel members of Acidobacteriota isolated from soils.</title>
        <authorList>
            <person name="Weisberg A.J."/>
            <person name="Pearce E."/>
            <person name="Kramer C.G."/>
            <person name="Chang J.H."/>
            <person name="Clarke C.R."/>
        </authorList>
    </citation>
    <scope>NUCLEOTIDE SEQUENCE [LARGE SCALE GENOMIC DNA]</scope>
    <source>
        <strain evidence="2 3">NB05-1H</strain>
    </source>
</reference>
<dbReference type="Proteomes" id="UP001272987">
    <property type="component" value="Unassembled WGS sequence"/>
</dbReference>
<dbReference type="RefSeq" id="WP_319167520.1">
    <property type="nucleotide sequence ID" value="NZ_CP122370.1"/>
</dbReference>
<protein>
    <submittedName>
        <fullName evidence="2">Uncharacterized protein</fullName>
    </submittedName>
</protein>
<organism evidence="2 3">
    <name type="scientific">Streptomyces acidiscabies</name>
    <dbReference type="NCBI Taxonomy" id="42234"/>
    <lineage>
        <taxon>Bacteria</taxon>
        <taxon>Bacillati</taxon>
        <taxon>Actinomycetota</taxon>
        <taxon>Actinomycetes</taxon>
        <taxon>Kitasatosporales</taxon>
        <taxon>Streptomycetaceae</taxon>
        <taxon>Streptomyces</taxon>
    </lineage>
</organism>
<feature type="region of interest" description="Disordered" evidence="1">
    <location>
        <begin position="55"/>
        <end position="83"/>
    </location>
</feature>
<keyword evidence="3" id="KW-1185">Reference proteome</keyword>
<sequence length="151" mass="17137">MRSSEDLISQLRAARTRAEHLSAEYRDSVAAVLEQAAKAVRQGSDVDEVLQEVRMLLPPAPSADTAEEPPPGEAQADDQSETEAIKERVRTWYLALPQEVRTSWSDRQIVKDPAYQQELEALTGRKWDTVRTRYLAPLRKKLEEGPQPRRS</sequence>
<evidence type="ECO:0000313" key="2">
    <source>
        <dbReference type="EMBL" id="MDX3025385.1"/>
    </source>
</evidence>
<gene>
    <name evidence="2" type="ORF">PV666_47105</name>
</gene>